<sequence>MRLLNCRTLQLEWFADDSIPEYAILSHRWDKGEVEFKDMRHLSKARRKEGFAKVRNSAKRAFKKHEVEYIWIDTCCINKDSSAELSEAINSMYAWYKNSTVCLVYLSDVPGDEPITSNSRFGGSVWFTRGWTLQELIAPERVEFYRSDWSSCGTKQDLQKVVACITRIPESVLGDGNLEQYSVAQRMSWASDRETTRVEDVAYSLIGIFDVNMPMIYGEGKKAFMRLQEEIIKRSSDQSIFAWTNARNKPTLLAPSPAYFKDCDDVSYGSHFASSGHLNPYALTNTGLEIHLALLAWSLDVYVGLLGCSRMPKRAKKGRRMSIGIFLFYSDSGRYYRTTFEGLRSISFEDSEMRAFLSGGQVIHGRTVLIHPTIVRNFNCLYGFRIKQGIPNGFWQVASAKANLLAHHWDAESGEVSIDEGTAGTVAVIFFDGLFDSFGQTTFMQLAFDDYFNPCCLIGRCDRDQFNSFRFAIGQSDMLRAYPRRPSPRSPGDREKFPKASWAKEEDGWAVAIGNWKTKKVDVSGRGMCHAYKLTTRTQLFPPKFDLLKTAFPGVYIAFDRFWRSGLKTPRSWQFIYHFPDAPVDAGNHRLVHSSSTPALLNG</sequence>
<dbReference type="VEuPathDB" id="FungiDB:PV08_02136"/>
<dbReference type="PANTHER" id="PTHR10622">
    <property type="entry name" value="HET DOMAIN-CONTAINING PROTEIN"/>
    <property type="match status" value="1"/>
</dbReference>
<keyword evidence="4" id="KW-1185">Reference proteome</keyword>
<reference evidence="3 4" key="1">
    <citation type="submission" date="2015-01" db="EMBL/GenBank/DDBJ databases">
        <title>The Genome Sequence of Exophiala spinifera CBS89968.</title>
        <authorList>
            <consortium name="The Broad Institute Genomics Platform"/>
            <person name="Cuomo C."/>
            <person name="de Hoog S."/>
            <person name="Gorbushina A."/>
            <person name="Stielow B."/>
            <person name="Teixiera M."/>
            <person name="Abouelleil A."/>
            <person name="Chapman S.B."/>
            <person name="Priest M."/>
            <person name="Young S.K."/>
            <person name="Wortman J."/>
            <person name="Nusbaum C."/>
            <person name="Birren B."/>
        </authorList>
    </citation>
    <scope>NUCLEOTIDE SEQUENCE [LARGE SCALE GENOMIC DNA]</scope>
    <source>
        <strain evidence="3 4">CBS 89968</strain>
    </source>
</reference>
<protein>
    <submittedName>
        <fullName evidence="3">Uncharacterized protein</fullName>
    </submittedName>
</protein>
<dbReference type="Proteomes" id="UP000053328">
    <property type="component" value="Unassembled WGS sequence"/>
</dbReference>
<dbReference type="PANTHER" id="PTHR10622:SF10">
    <property type="entry name" value="HET DOMAIN-CONTAINING PROTEIN"/>
    <property type="match status" value="1"/>
</dbReference>
<dbReference type="AlphaFoldDB" id="A0A0D1Z1N9"/>
<dbReference type="InterPro" id="IPR058525">
    <property type="entry name" value="DUF8212"/>
</dbReference>
<dbReference type="GeneID" id="27329219"/>
<dbReference type="EMBL" id="KN847492">
    <property type="protein sequence ID" value="KIW21556.1"/>
    <property type="molecule type" value="Genomic_DNA"/>
</dbReference>
<feature type="domain" description="DUF8212" evidence="2">
    <location>
        <begin position="222"/>
        <end position="253"/>
    </location>
</feature>
<accession>A0A0D1Z1N9</accession>
<evidence type="ECO:0000259" key="2">
    <source>
        <dbReference type="Pfam" id="PF26640"/>
    </source>
</evidence>
<evidence type="ECO:0000259" key="1">
    <source>
        <dbReference type="Pfam" id="PF06985"/>
    </source>
</evidence>
<organism evidence="3 4">
    <name type="scientific">Exophiala spinifera</name>
    <dbReference type="NCBI Taxonomy" id="91928"/>
    <lineage>
        <taxon>Eukaryota</taxon>
        <taxon>Fungi</taxon>
        <taxon>Dikarya</taxon>
        <taxon>Ascomycota</taxon>
        <taxon>Pezizomycotina</taxon>
        <taxon>Eurotiomycetes</taxon>
        <taxon>Chaetothyriomycetidae</taxon>
        <taxon>Chaetothyriales</taxon>
        <taxon>Herpotrichiellaceae</taxon>
        <taxon>Exophiala</taxon>
    </lineage>
</organism>
<gene>
    <name evidence="3" type="ORF">PV08_02136</name>
</gene>
<dbReference type="InterPro" id="IPR010730">
    <property type="entry name" value="HET"/>
</dbReference>
<dbReference type="OrthoDB" id="674604at2759"/>
<evidence type="ECO:0000313" key="4">
    <source>
        <dbReference type="Proteomes" id="UP000053328"/>
    </source>
</evidence>
<dbReference type="RefSeq" id="XP_016241772.1">
    <property type="nucleotide sequence ID" value="XM_016376496.1"/>
</dbReference>
<dbReference type="Pfam" id="PF06985">
    <property type="entry name" value="HET"/>
    <property type="match status" value="1"/>
</dbReference>
<dbReference type="HOGENOM" id="CLU_000288_138_13_1"/>
<feature type="domain" description="Heterokaryon incompatibility" evidence="1">
    <location>
        <begin position="22"/>
        <end position="109"/>
    </location>
</feature>
<proteinExistence type="predicted"/>
<name>A0A0D1Z1N9_9EURO</name>
<dbReference type="STRING" id="91928.A0A0D1Z1N9"/>
<evidence type="ECO:0000313" key="3">
    <source>
        <dbReference type="EMBL" id="KIW21556.1"/>
    </source>
</evidence>
<dbReference type="Pfam" id="PF26640">
    <property type="entry name" value="DUF8212"/>
    <property type="match status" value="1"/>
</dbReference>